<evidence type="ECO:0000259" key="3">
    <source>
        <dbReference type="Pfam" id="PF07495"/>
    </source>
</evidence>
<dbReference type="Pfam" id="PF07495">
    <property type="entry name" value="Y_Y_Y"/>
    <property type="match status" value="1"/>
</dbReference>
<dbReference type="PANTHER" id="PTHR34220:SF7">
    <property type="entry name" value="SENSOR HISTIDINE KINASE YPDA"/>
    <property type="match status" value="1"/>
</dbReference>
<feature type="domain" description="Two component regulator three Y" evidence="3">
    <location>
        <begin position="715"/>
        <end position="776"/>
    </location>
</feature>
<evidence type="ECO:0000256" key="1">
    <source>
        <dbReference type="SAM" id="Phobius"/>
    </source>
</evidence>
<feature type="domain" description="Signal transduction histidine kinase internal region" evidence="2">
    <location>
        <begin position="831"/>
        <end position="906"/>
    </location>
</feature>
<dbReference type="SUPFAM" id="SSF63829">
    <property type="entry name" value="Calcium-dependent phosphotriesterase"/>
    <property type="match status" value="3"/>
</dbReference>
<dbReference type="RefSeq" id="WP_345028380.1">
    <property type="nucleotide sequence ID" value="NZ_BAABEY010000020.1"/>
</dbReference>
<keyword evidence="1" id="KW-0812">Transmembrane</keyword>
<keyword evidence="1" id="KW-1133">Transmembrane helix</keyword>
<evidence type="ECO:0000313" key="5">
    <source>
        <dbReference type="Proteomes" id="UP001501508"/>
    </source>
</evidence>
<keyword evidence="1" id="KW-0472">Membrane</keyword>
<evidence type="ECO:0008006" key="6">
    <source>
        <dbReference type="Google" id="ProtNLM"/>
    </source>
</evidence>
<comment type="caution">
    <text evidence="4">The sequence shown here is derived from an EMBL/GenBank/DDBJ whole genome shotgun (WGS) entry which is preliminary data.</text>
</comment>
<reference evidence="5" key="1">
    <citation type="journal article" date="2019" name="Int. J. Syst. Evol. Microbiol.">
        <title>The Global Catalogue of Microorganisms (GCM) 10K type strain sequencing project: providing services to taxonomists for standard genome sequencing and annotation.</title>
        <authorList>
            <consortium name="The Broad Institute Genomics Platform"/>
            <consortium name="The Broad Institute Genome Sequencing Center for Infectious Disease"/>
            <person name="Wu L."/>
            <person name="Ma J."/>
        </authorList>
    </citation>
    <scope>NUCLEOTIDE SEQUENCE [LARGE SCALE GENOMIC DNA]</scope>
    <source>
        <strain evidence="5">JCM 31920</strain>
    </source>
</reference>
<dbReference type="Proteomes" id="UP001501508">
    <property type="component" value="Unassembled WGS sequence"/>
</dbReference>
<evidence type="ECO:0000259" key="2">
    <source>
        <dbReference type="Pfam" id="PF06580"/>
    </source>
</evidence>
<protein>
    <recommendedName>
        <fullName evidence="6">Two component regulator with propeller domain</fullName>
    </recommendedName>
</protein>
<dbReference type="InterPro" id="IPR011123">
    <property type="entry name" value="Y_Y_Y"/>
</dbReference>
<dbReference type="Gene3D" id="2.60.40.10">
    <property type="entry name" value="Immunoglobulins"/>
    <property type="match status" value="1"/>
</dbReference>
<dbReference type="InterPro" id="IPR011110">
    <property type="entry name" value="Reg_prop"/>
</dbReference>
<accession>A0ABP8LY90</accession>
<gene>
    <name evidence="4" type="ORF">GCM10023091_19360</name>
</gene>
<dbReference type="Gene3D" id="2.130.10.10">
    <property type="entry name" value="YVTN repeat-like/Quinoprotein amine dehydrogenase"/>
    <property type="match status" value="3"/>
</dbReference>
<dbReference type="PANTHER" id="PTHR34220">
    <property type="entry name" value="SENSOR HISTIDINE KINASE YPDA"/>
    <property type="match status" value="1"/>
</dbReference>
<dbReference type="InterPro" id="IPR015943">
    <property type="entry name" value="WD40/YVTN_repeat-like_dom_sf"/>
</dbReference>
<dbReference type="InterPro" id="IPR050640">
    <property type="entry name" value="Bact_2-comp_sensor_kinase"/>
</dbReference>
<name>A0ABP8LY90_9BACT</name>
<proteinExistence type="predicted"/>
<dbReference type="InterPro" id="IPR010559">
    <property type="entry name" value="Sig_transdc_His_kin_internal"/>
</dbReference>
<keyword evidence="5" id="KW-1185">Reference proteome</keyword>
<dbReference type="InterPro" id="IPR013783">
    <property type="entry name" value="Ig-like_fold"/>
</dbReference>
<dbReference type="Pfam" id="PF06580">
    <property type="entry name" value="His_kinase"/>
    <property type="match status" value="1"/>
</dbReference>
<dbReference type="EMBL" id="BAABEY010000020">
    <property type="protein sequence ID" value="GAA4438590.1"/>
    <property type="molecule type" value="Genomic_DNA"/>
</dbReference>
<dbReference type="Pfam" id="PF07494">
    <property type="entry name" value="Reg_prop"/>
    <property type="match status" value="1"/>
</dbReference>
<feature type="transmembrane region" description="Helical" evidence="1">
    <location>
        <begin position="784"/>
        <end position="802"/>
    </location>
</feature>
<evidence type="ECO:0000313" key="4">
    <source>
        <dbReference type="EMBL" id="GAA4438590.1"/>
    </source>
</evidence>
<sequence>MKIFLSAILFIVVTQAILPAQIYHFNKLTVEEGLNDGDMHAIGQDKYGYMWFGSLGGLSRFNGRNMEWFTHVPGDTSSIPGSLALSMALDSSGRLWIAFETGLVEYRYGTSSFRRVAAAGETRIDKLLPVGKRKLYMATDKGLGVMDVNTGMVKYYRDVAKDPEQKEWFRTRVFSMASHGDLLYLSAWKGIFVFDTVTERLEKIDIPQLKGVLTSSVAVDSRGNLWLGSYGRIQLLKIPLTGDYQKEAGQKAVSYDRFFSSSEKIINNNVNAIETDIHGKIWVATSIDGLLEYMPETDSFRQHVHKPELKGSPSGDLHRCMFRDRDGLIWLGGNQGMNYFNPARTFFTTIMPFSRDLDTRHRRMARDLTEDRNGNLWFATLDGVSSYSPETGAYTEWNNRLGQPAALWNNSVRGIHRDKKGDIWIATGGGINRFSTGQRKMEFIGNEVLPTVFYFGISEDRKGRLWFCGRDKDGFYWYDPDTDSSGGISAHRHLKVFSGLGGRYFMEDSKGRYWLGTNGGGLGMYDPSAGRTRLWTTGDSTPVISGNKVIEIREDRLGWVWVSTDLGITGISPDLNHYRTFTAKTGLPANTTAALRIDSLDRIWVGTTRGITMIDSSRSMFTTFGVRDGLPAATFYEHSGYRAVNGDFIFPSVNGYVRFDPLKFREDNSPLRCYLSEVRVLNEKYPVKGEPSELKQLRFRPDENTFTLELTALHYENPGQVWYAFKLDGFDKEWTYTQQYRAHYTRVPGGNYTFRYKATVNPAGWDVPENVLAITVDTVFYKTAWFLTLIVLMAGMLLYGVYRYRLQQQQQMLELRGKSQMLEKEKALVMYENLKQQLNPHFLFNSLTSLRSLIRGRPEMAGDFLDGLSRIYRYILKNREKETVLLSEEISFTETYIKLQQTRFPRGFYVNMRIRPDCLDRKIAPVTLQNLVENAIKHNLIDAESPLVVNIFTKDNYIIVENNLQPKEFVETSNRQGLQHLHSLYAYLSDQPLAAGSREGFYRVKVPLIGGETAE</sequence>
<organism evidence="4 5">
    <name type="scientific">Ravibacter arvi</name>
    <dbReference type="NCBI Taxonomy" id="2051041"/>
    <lineage>
        <taxon>Bacteria</taxon>
        <taxon>Pseudomonadati</taxon>
        <taxon>Bacteroidota</taxon>
        <taxon>Cytophagia</taxon>
        <taxon>Cytophagales</taxon>
        <taxon>Spirosomataceae</taxon>
        <taxon>Ravibacter</taxon>
    </lineage>
</organism>